<evidence type="ECO:0000313" key="3">
    <source>
        <dbReference type="Proteomes" id="UP000524246"/>
    </source>
</evidence>
<protein>
    <submittedName>
        <fullName evidence="2">GNAT family N-acetyltransferase</fullName>
    </submittedName>
</protein>
<keyword evidence="2" id="KW-0808">Transferase</keyword>
<dbReference type="PANTHER" id="PTHR43792:SF1">
    <property type="entry name" value="N-ACETYLTRANSFERASE DOMAIN-CONTAINING PROTEIN"/>
    <property type="match status" value="1"/>
</dbReference>
<dbReference type="SUPFAM" id="SSF55729">
    <property type="entry name" value="Acyl-CoA N-acyltransferases (Nat)"/>
    <property type="match status" value="1"/>
</dbReference>
<dbReference type="InterPro" id="IPR051531">
    <property type="entry name" value="N-acetyltransferase"/>
</dbReference>
<dbReference type="EMBL" id="JAAZON010000046">
    <property type="protein sequence ID" value="NMC61777.1"/>
    <property type="molecule type" value="Genomic_DNA"/>
</dbReference>
<feature type="domain" description="N-acetyltransferase" evidence="1">
    <location>
        <begin position="6"/>
        <end position="175"/>
    </location>
</feature>
<evidence type="ECO:0000313" key="2">
    <source>
        <dbReference type="EMBL" id="NMC61777.1"/>
    </source>
</evidence>
<reference evidence="2 3" key="1">
    <citation type="journal article" date="2020" name="Biotechnol. Biofuels">
        <title>New insights from the biogas microbiome by comprehensive genome-resolved metagenomics of nearly 1600 species originating from multiple anaerobic digesters.</title>
        <authorList>
            <person name="Campanaro S."/>
            <person name="Treu L."/>
            <person name="Rodriguez-R L.M."/>
            <person name="Kovalovszki A."/>
            <person name="Ziels R.M."/>
            <person name="Maus I."/>
            <person name="Zhu X."/>
            <person name="Kougias P.G."/>
            <person name="Basile A."/>
            <person name="Luo G."/>
            <person name="Schluter A."/>
            <person name="Konstantinidis K.T."/>
            <person name="Angelidaki I."/>
        </authorList>
    </citation>
    <scope>NUCLEOTIDE SEQUENCE [LARGE SCALE GENOMIC DNA]</scope>
    <source>
        <strain evidence="2">AS27yjCOA_65</strain>
    </source>
</reference>
<name>A0A7X9FPF8_9DELT</name>
<accession>A0A7X9FPF8</accession>
<dbReference type="InterPro" id="IPR000182">
    <property type="entry name" value="GNAT_dom"/>
</dbReference>
<evidence type="ECO:0000259" key="1">
    <source>
        <dbReference type="PROSITE" id="PS51186"/>
    </source>
</evidence>
<dbReference type="InterPro" id="IPR016181">
    <property type="entry name" value="Acyl_CoA_acyltransferase"/>
</dbReference>
<gene>
    <name evidence="2" type="ORF">GYA55_01270</name>
</gene>
<dbReference type="Pfam" id="PF13302">
    <property type="entry name" value="Acetyltransf_3"/>
    <property type="match status" value="1"/>
</dbReference>
<sequence>METERTRLRQWTEKDLDPFHQINSDSRVMQFFPRSLSKAESDSMVTRLSEKIEKSGWGLWAVDRLDKEEFIGFVGLSEPSFSAHFTPCVEVGWRLKFDAWGHGFATEAAFRALEFAFESLHLPEVVSFTSKMNLRSIKVMERLGMHYEQKDEFDHPNINASHPLCRHVLYRLDFASWNTRKASSKP</sequence>
<comment type="caution">
    <text evidence="2">The sequence shown here is derived from an EMBL/GenBank/DDBJ whole genome shotgun (WGS) entry which is preliminary data.</text>
</comment>
<dbReference type="Gene3D" id="3.40.630.30">
    <property type="match status" value="1"/>
</dbReference>
<proteinExistence type="predicted"/>
<organism evidence="2 3">
    <name type="scientific">SAR324 cluster bacterium</name>
    <dbReference type="NCBI Taxonomy" id="2024889"/>
    <lineage>
        <taxon>Bacteria</taxon>
        <taxon>Deltaproteobacteria</taxon>
        <taxon>SAR324 cluster</taxon>
    </lineage>
</organism>
<dbReference type="Proteomes" id="UP000524246">
    <property type="component" value="Unassembled WGS sequence"/>
</dbReference>
<dbReference type="GO" id="GO:0016747">
    <property type="term" value="F:acyltransferase activity, transferring groups other than amino-acyl groups"/>
    <property type="evidence" value="ECO:0007669"/>
    <property type="project" value="InterPro"/>
</dbReference>
<dbReference type="AlphaFoldDB" id="A0A7X9FPF8"/>
<dbReference type="PANTHER" id="PTHR43792">
    <property type="entry name" value="GNAT FAMILY, PUTATIVE (AFU_ORTHOLOGUE AFUA_3G00765)-RELATED-RELATED"/>
    <property type="match status" value="1"/>
</dbReference>
<dbReference type="PROSITE" id="PS51186">
    <property type="entry name" value="GNAT"/>
    <property type="match status" value="1"/>
</dbReference>